<dbReference type="PRINTS" id="PR00706">
    <property type="entry name" value="PYROGLUPTASE"/>
</dbReference>
<dbReference type="InterPro" id="IPR016125">
    <property type="entry name" value="Peptidase_C15-like"/>
</dbReference>
<dbReference type="PIRSF" id="PIRSF015592">
    <property type="entry name" value="Prld-crbxl_pptds"/>
    <property type="match status" value="1"/>
</dbReference>
<dbReference type="EMBL" id="JACXZS010000012">
    <property type="protein sequence ID" value="MBD3943402.1"/>
    <property type="molecule type" value="Genomic_DNA"/>
</dbReference>
<dbReference type="InterPro" id="IPR029762">
    <property type="entry name" value="PGP-I_bact-type"/>
</dbReference>
<name>A0ABR8NUI1_9MICO</name>
<sequence>MTTVLLTGFEPFGGDPANPSGEAVHLVASRWNGPEVLITDVLPVTFAGAAARLRELIAEHRPDVVIAVGLAGGRAAVGVERVAVNLIDARIPDNDGDQPVDVPSVAGAPAARFATLPAKEIARRIAEAGIPAEVSYSAGTFVCNHVFFTALEAAASTTRAGFIHVPWSAEHAPSADAAALPLRKIVEALELAVRASLDVAEDAAVPAGTLH</sequence>
<organism evidence="7 8">
    <name type="scientific">Microbacterium helvum</name>
    <dbReference type="NCBI Taxonomy" id="2773713"/>
    <lineage>
        <taxon>Bacteria</taxon>
        <taxon>Bacillati</taxon>
        <taxon>Actinomycetota</taxon>
        <taxon>Actinomycetes</taxon>
        <taxon>Micrococcales</taxon>
        <taxon>Microbacteriaceae</taxon>
        <taxon>Microbacterium</taxon>
    </lineage>
</organism>
<keyword evidence="2" id="KW-0963">Cytoplasm</keyword>
<dbReference type="NCBIfam" id="TIGR00504">
    <property type="entry name" value="pyro_pdase"/>
    <property type="match status" value="1"/>
</dbReference>
<dbReference type="EC" id="3.4.19.3" evidence="6"/>
<evidence type="ECO:0000256" key="2">
    <source>
        <dbReference type="ARBA" id="ARBA00022490"/>
    </source>
</evidence>
<evidence type="ECO:0000256" key="1">
    <source>
        <dbReference type="ARBA" id="ARBA00006641"/>
    </source>
</evidence>
<dbReference type="InterPro" id="IPR033694">
    <property type="entry name" value="PGPEP1_Cys_AS"/>
</dbReference>
<dbReference type="Proteomes" id="UP000598426">
    <property type="component" value="Unassembled WGS sequence"/>
</dbReference>
<proteinExistence type="inferred from homology"/>
<comment type="similarity">
    <text evidence="1">Belongs to the peptidase C15 family.</text>
</comment>
<dbReference type="InterPro" id="IPR000816">
    <property type="entry name" value="Peptidase_C15"/>
</dbReference>
<keyword evidence="4 7" id="KW-0378">Hydrolase</keyword>
<feature type="active site" evidence="6">
    <location>
        <position position="143"/>
    </location>
</feature>
<evidence type="ECO:0000313" key="8">
    <source>
        <dbReference type="Proteomes" id="UP000598426"/>
    </source>
</evidence>
<comment type="catalytic activity">
    <reaction evidence="6">
        <text>Release of an N-terminal pyroglutamyl group from a polypeptide, the second amino acid generally not being Pro.</text>
        <dbReference type="EC" id="3.4.19.3"/>
    </reaction>
</comment>
<comment type="caution">
    <text evidence="7">The sequence shown here is derived from an EMBL/GenBank/DDBJ whole genome shotgun (WGS) entry which is preliminary data.</text>
</comment>
<dbReference type="InterPro" id="IPR036440">
    <property type="entry name" value="Peptidase_C15-like_sf"/>
</dbReference>
<evidence type="ECO:0000256" key="4">
    <source>
        <dbReference type="ARBA" id="ARBA00022801"/>
    </source>
</evidence>
<evidence type="ECO:0000256" key="6">
    <source>
        <dbReference type="PROSITE-ProRule" id="PRU10077"/>
    </source>
</evidence>
<dbReference type="NCBIfam" id="NF009676">
    <property type="entry name" value="PRK13197.1"/>
    <property type="match status" value="1"/>
</dbReference>
<reference evidence="7 8" key="1">
    <citation type="submission" date="2020-09" db="EMBL/GenBank/DDBJ databases">
        <title>Isolation and identification of active actinomycetes.</title>
        <authorList>
            <person name="Li X."/>
        </authorList>
    </citation>
    <scope>NUCLEOTIDE SEQUENCE [LARGE SCALE GENOMIC DNA]</scope>
    <source>
        <strain evidence="7 8">NEAU-LLC</strain>
    </source>
</reference>
<dbReference type="Pfam" id="PF01470">
    <property type="entry name" value="Peptidase_C15"/>
    <property type="match status" value="1"/>
</dbReference>
<protein>
    <recommendedName>
        <fullName evidence="6">Pyroglutamyl-peptidase I</fullName>
        <ecNumber evidence="6">3.4.19.3</ecNumber>
    </recommendedName>
</protein>
<evidence type="ECO:0000256" key="3">
    <source>
        <dbReference type="ARBA" id="ARBA00022670"/>
    </source>
</evidence>
<dbReference type="PANTHER" id="PTHR23402">
    <property type="entry name" value="PROTEASE FAMILY C15 PYROGLUTAMYL-PEPTIDASE I-RELATED"/>
    <property type="match status" value="1"/>
</dbReference>
<evidence type="ECO:0000256" key="5">
    <source>
        <dbReference type="ARBA" id="ARBA00022807"/>
    </source>
</evidence>
<accession>A0ABR8NUI1</accession>
<dbReference type="RefSeq" id="WP_191172996.1">
    <property type="nucleotide sequence ID" value="NZ_JACXZS010000012.1"/>
</dbReference>
<evidence type="ECO:0000313" key="7">
    <source>
        <dbReference type="EMBL" id="MBD3943402.1"/>
    </source>
</evidence>
<dbReference type="PANTHER" id="PTHR23402:SF1">
    <property type="entry name" value="PYROGLUTAMYL-PEPTIDASE I"/>
    <property type="match status" value="1"/>
</dbReference>
<dbReference type="PROSITE" id="PS01334">
    <property type="entry name" value="PYRASE_CYS"/>
    <property type="match status" value="1"/>
</dbReference>
<dbReference type="GO" id="GO:0016920">
    <property type="term" value="F:pyroglutamyl-peptidase activity"/>
    <property type="evidence" value="ECO:0007669"/>
    <property type="project" value="UniProtKB-EC"/>
</dbReference>
<dbReference type="SUPFAM" id="SSF53182">
    <property type="entry name" value="Pyrrolidone carboxyl peptidase (pyroglutamate aminopeptidase)"/>
    <property type="match status" value="1"/>
</dbReference>
<keyword evidence="5" id="KW-0788">Thiol protease</keyword>
<dbReference type="CDD" id="cd00501">
    <property type="entry name" value="Peptidase_C15"/>
    <property type="match status" value="1"/>
</dbReference>
<dbReference type="Gene3D" id="3.40.630.20">
    <property type="entry name" value="Peptidase C15, pyroglutamyl peptidase I-like"/>
    <property type="match status" value="1"/>
</dbReference>
<gene>
    <name evidence="7" type="primary">pcp</name>
    <name evidence="7" type="ORF">IF188_17055</name>
</gene>
<keyword evidence="8" id="KW-1185">Reference proteome</keyword>
<keyword evidence="3" id="KW-0645">Protease</keyword>